<feature type="compositionally biased region" description="Polar residues" evidence="5">
    <location>
        <begin position="94"/>
        <end position="121"/>
    </location>
</feature>
<dbReference type="SMART" id="SM00132">
    <property type="entry name" value="LIM"/>
    <property type="match status" value="3"/>
</dbReference>
<reference evidence="7 8" key="1">
    <citation type="submission" date="2023-04" db="EMBL/GenBank/DDBJ databases">
        <title>Genome of Basidiobolus ranarum AG-B5.</title>
        <authorList>
            <person name="Stajich J.E."/>
            <person name="Carter-House D."/>
            <person name="Gryganskyi A."/>
        </authorList>
    </citation>
    <scope>NUCLEOTIDE SEQUENCE [LARGE SCALE GENOMIC DNA]</scope>
    <source>
        <strain evidence="7 8">AG-B5</strain>
    </source>
</reference>
<dbReference type="PANTHER" id="PTHR24214">
    <property type="entry name" value="PDZ AND LIM DOMAIN PROTEIN ZASP"/>
    <property type="match status" value="1"/>
</dbReference>
<dbReference type="PANTHER" id="PTHR24214:SF38">
    <property type="entry name" value="PDZ AND LIM DOMAIN PROTEIN ZASP-RELATED"/>
    <property type="match status" value="1"/>
</dbReference>
<keyword evidence="3 4" id="KW-0440">LIM domain</keyword>
<comment type="caution">
    <text evidence="7">The sequence shown here is derived from an EMBL/GenBank/DDBJ whole genome shotgun (WGS) entry which is preliminary data.</text>
</comment>
<evidence type="ECO:0000256" key="1">
    <source>
        <dbReference type="ARBA" id="ARBA00022723"/>
    </source>
</evidence>
<feature type="region of interest" description="Disordered" evidence="5">
    <location>
        <begin position="255"/>
        <end position="300"/>
    </location>
</feature>
<dbReference type="Gene3D" id="2.10.110.10">
    <property type="entry name" value="Cysteine Rich Protein"/>
    <property type="match status" value="3"/>
</dbReference>
<evidence type="ECO:0000259" key="6">
    <source>
        <dbReference type="PROSITE" id="PS50023"/>
    </source>
</evidence>
<feature type="domain" description="LIM zinc-binding" evidence="6">
    <location>
        <begin position="444"/>
        <end position="500"/>
    </location>
</feature>
<feature type="compositionally biased region" description="Polar residues" evidence="5">
    <location>
        <begin position="281"/>
        <end position="292"/>
    </location>
</feature>
<keyword evidence="2 4" id="KW-0862">Zinc</keyword>
<dbReference type="EMBL" id="JASJQH010000006">
    <property type="protein sequence ID" value="KAK9768754.1"/>
    <property type="molecule type" value="Genomic_DNA"/>
</dbReference>
<dbReference type="Proteomes" id="UP001479436">
    <property type="component" value="Unassembled WGS sequence"/>
</dbReference>
<evidence type="ECO:0000313" key="8">
    <source>
        <dbReference type="Proteomes" id="UP001479436"/>
    </source>
</evidence>
<keyword evidence="8" id="KW-1185">Reference proteome</keyword>
<dbReference type="SUPFAM" id="SSF57716">
    <property type="entry name" value="Glucocorticoid receptor-like (DNA-binding domain)"/>
    <property type="match status" value="2"/>
</dbReference>
<feature type="domain" description="LIM zinc-binding" evidence="6">
    <location>
        <begin position="501"/>
        <end position="560"/>
    </location>
</feature>
<feature type="compositionally biased region" description="Polar residues" evidence="5">
    <location>
        <begin position="256"/>
        <end position="272"/>
    </location>
</feature>
<sequence length="574" mass="62658">MGYCQRCGELQFSSKCNRCGGKVAVSTAFGNEDSHDRWSKKYLNGGLERSGSKRIFNNDQRMGAKSPGVDRQGALSPTNEPVSKPLPQRPGSAGASSRNTTPSPNPDTFDNNSESENTETSAADKRRSFNTTFLSRHTPSPTPGSRPPSVIFNFSKKAPSDLSRSRTMISPAYKDGANIKRNQTTSSTTDSNHIPDEKPRVIKRSSYVPPSSPGLSRNATIGGRPASAIYGSSSGIKSRSPFASGIKPPYIPSKPTAFSSPTIEPSNVSTDIAESEPAPSVESTVIETPTTESKVESDTEEIPNIQDLHIEEKAPTKPQSPVPAPAPTPIESNVDTLKSELKYQTGASGVPDVPSDTNEIERRKPLPQPPAKGPGKGRFCFKCSKLLGTSWYTLPDGRSIHPDCCVCEGCSKPFEDGVYISVNGKLFHEPCIPRKTSSKASSEYSCKRCDQEIHGSWITLSDGSKYHPHCFRCQGCDLVIDDGIFISRNGKPYHEQCVQRPKCVSCGLDIRGGYITYREQKYHTQCFKCTGCKKVIGETPFGQIKSEPYCEPCLTDYMSDRTKELNLRAQNLNL</sequence>
<proteinExistence type="predicted"/>
<organism evidence="7 8">
    <name type="scientific">Basidiobolus ranarum</name>
    <dbReference type="NCBI Taxonomy" id="34480"/>
    <lineage>
        <taxon>Eukaryota</taxon>
        <taxon>Fungi</taxon>
        <taxon>Fungi incertae sedis</taxon>
        <taxon>Zoopagomycota</taxon>
        <taxon>Entomophthoromycotina</taxon>
        <taxon>Basidiobolomycetes</taxon>
        <taxon>Basidiobolales</taxon>
        <taxon>Basidiobolaceae</taxon>
        <taxon>Basidiobolus</taxon>
    </lineage>
</organism>
<name>A0ABR2X4N5_9FUNG</name>
<dbReference type="CDD" id="cd08368">
    <property type="entry name" value="LIM"/>
    <property type="match status" value="3"/>
</dbReference>
<dbReference type="PROSITE" id="PS00478">
    <property type="entry name" value="LIM_DOMAIN_1"/>
    <property type="match status" value="2"/>
</dbReference>
<dbReference type="PROSITE" id="PS50023">
    <property type="entry name" value="LIM_DOMAIN_2"/>
    <property type="match status" value="3"/>
</dbReference>
<keyword evidence="1 4" id="KW-0479">Metal-binding</keyword>
<evidence type="ECO:0000256" key="3">
    <source>
        <dbReference type="ARBA" id="ARBA00023038"/>
    </source>
</evidence>
<feature type="region of interest" description="Disordered" evidence="5">
    <location>
        <begin position="44"/>
        <end position="220"/>
    </location>
</feature>
<feature type="domain" description="LIM zinc-binding" evidence="6">
    <location>
        <begin position="378"/>
        <end position="438"/>
    </location>
</feature>
<dbReference type="Pfam" id="PF00412">
    <property type="entry name" value="LIM"/>
    <property type="match status" value="2"/>
</dbReference>
<accession>A0ABR2X4N5</accession>
<dbReference type="InterPro" id="IPR050604">
    <property type="entry name" value="PDZ-LIM_domain"/>
</dbReference>
<feature type="compositionally biased region" description="Polar residues" evidence="5">
    <location>
        <begin position="180"/>
        <end position="192"/>
    </location>
</feature>
<evidence type="ECO:0000256" key="4">
    <source>
        <dbReference type="PROSITE-ProRule" id="PRU00125"/>
    </source>
</evidence>
<evidence type="ECO:0000313" key="7">
    <source>
        <dbReference type="EMBL" id="KAK9768754.1"/>
    </source>
</evidence>
<feature type="region of interest" description="Disordered" evidence="5">
    <location>
        <begin position="345"/>
        <end position="374"/>
    </location>
</feature>
<protein>
    <recommendedName>
        <fullName evidence="6">LIM zinc-binding domain-containing protein</fullName>
    </recommendedName>
</protein>
<evidence type="ECO:0000256" key="2">
    <source>
        <dbReference type="ARBA" id="ARBA00022833"/>
    </source>
</evidence>
<dbReference type="InterPro" id="IPR001781">
    <property type="entry name" value="Znf_LIM"/>
</dbReference>
<gene>
    <name evidence="7" type="ORF">K7432_000358</name>
</gene>
<evidence type="ECO:0000256" key="5">
    <source>
        <dbReference type="SAM" id="MobiDB-lite"/>
    </source>
</evidence>